<dbReference type="PANTHER" id="PTHR33751">
    <property type="entry name" value="CBB3-TYPE CYTOCHROME C OXIDASE SUBUNIT FIXP"/>
    <property type="match status" value="1"/>
</dbReference>
<dbReference type="SUPFAM" id="SSF46626">
    <property type="entry name" value="Cytochrome c"/>
    <property type="match status" value="2"/>
</dbReference>
<dbReference type="RefSeq" id="WP_379898154.1">
    <property type="nucleotide sequence ID" value="NZ_JBHRTR010000009.1"/>
</dbReference>
<evidence type="ECO:0000259" key="8">
    <source>
        <dbReference type="PROSITE" id="PS51007"/>
    </source>
</evidence>
<dbReference type="EMBL" id="JBHRTR010000009">
    <property type="protein sequence ID" value="MFC3226267.1"/>
    <property type="molecule type" value="Genomic_DNA"/>
</dbReference>
<dbReference type="PANTHER" id="PTHR33751:SF9">
    <property type="entry name" value="CYTOCHROME C4"/>
    <property type="match status" value="1"/>
</dbReference>
<reference evidence="10" key="1">
    <citation type="journal article" date="2019" name="Int. J. Syst. Evol. Microbiol.">
        <title>The Global Catalogue of Microorganisms (GCM) 10K type strain sequencing project: providing services to taxonomists for standard genome sequencing and annotation.</title>
        <authorList>
            <consortium name="The Broad Institute Genomics Platform"/>
            <consortium name="The Broad Institute Genome Sequencing Center for Infectious Disease"/>
            <person name="Wu L."/>
            <person name="Ma J."/>
        </authorList>
    </citation>
    <scope>NUCLEOTIDE SEQUENCE [LARGE SCALE GENOMIC DNA]</scope>
    <source>
        <strain evidence="10">KCTC 42964</strain>
    </source>
</reference>
<dbReference type="Pfam" id="PF00034">
    <property type="entry name" value="Cytochrom_C"/>
    <property type="match status" value="1"/>
</dbReference>
<evidence type="ECO:0000313" key="10">
    <source>
        <dbReference type="Proteomes" id="UP001595528"/>
    </source>
</evidence>
<evidence type="ECO:0000256" key="4">
    <source>
        <dbReference type="ARBA" id="ARBA00022982"/>
    </source>
</evidence>
<gene>
    <name evidence="9" type="ORF">ACFOGJ_03445</name>
</gene>
<keyword evidence="10" id="KW-1185">Reference proteome</keyword>
<dbReference type="Pfam" id="PF13442">
    <property type="entry name" value="Cytochrome_CBB3"/>
    <property type="match status" value="1"/>
</dbReference>
<keyword evidence="1" id="KW-0813">Transport</keyword>
<dbReference type="PROSITE" id="PS51007">
    <property type="entry name" value="CYTC"/>
    <property type="match status" value="2"/>
</dbReference>
<keyword evidence="7" id="KW-0732">Signal</keyword>
<feature type="chain" id="PRO_5045573193" evidence="7">
    <location>
        <begin position="41"/>
        <end position="214"/>
    </location>
</feature>
<sequence length="214" mass="22940">MKASGHCLGGGRHAARPFAVPAPFRAAFLALLLAAAPAHAEAPDTGLCLSCHGGPGQAPATADTPLLGGQPELYALYQLVFFRQGQRKHDVMTELVAEMSDDELRALAAWVGTLPPPAAIEAEVERTALSQERFDRGAELARSHRCGNCHEPDLTGREHMPRLAGQQEAYLLKTLQDYKAGRRVGIQAAMAEVLSDMDEADLEALAHFMAHAGR</sequence>
<dbReference type="InterPro" id="IPR036909">
    <property type="entry name" value="Cyt_c-like_dom_sf"/>
</dbReference>
<dbReference type="Proteomes" id="UP001595528">
    <property type="component" value="Unassembled WGS sequence"/>
</dbReference>
<comment type="caution">
    <text evidence="9">The sequence shown here is derived from an EMBL/GenBank/DDBJ whole genome shotgun (WGS) entry which is preliminary data.</text>
</comment>
<protein>
    <submittedName>
        <fullName evidence="9">C-type cytochrome</fullName>
    </submittedName>
</protein>
<organism evidence="9 10">
    <name type="scientific">Marinibaculum pumilum</name>
    <dbReference type="NCBI Taxonomy" id="1766165"/>
    <lineage>
        <taxon>Bacteria</taxon>
        <taxon>Pseudomonadati</taxon>
        <taxon>Pseudomonadota</taxon>
        <taxon>Alphaproteobacteria</taxon>
        <taxon>Rhodospirillales</taxon>
        <taxon>Rhodospirillaceae</taxon>
        <taxon>Marinibaculum</taxon>
    </lineage>
</organism>
<keyword evidence="2 6" id="KW-0349">Heme</keyword>
<evidence type="ECO:0000256" key="7">
    <source>
        <dbReference type="SAM" id="SignalP"/>
    </source>
</evidence>
<proteinExistence type="predicted"/>
<keyword evidence="4" id="KW-0249">Electron transport</keyword>
<keyword evidence="5 6" id="KW-0408">Iron</keyword>
<dbReference type="InterPro" id="IPR050597">
    <property type="entry name" value="Cytochrome_c_Oxidase_Subunit"/>
</dbReference>
<feature type="signal peptide" evidence="7">
    <location>
        <begin position="1"/>
        <end position="40"/>
    </location>
</feature>
<evidence type="ECO:0000313" key="9">
    <source>
        <dbReference type="EMBL" id="MFC3226267.1"/>
    </source>
</evidence>
<evidence type="ECO:0000256" key="3">
    <source>
        <dbReference type="ARBA" id="ARBA00022723"/>
    </source>
</evidence>
<accession>A0ABV7KVB2</accession>
<dbReference type="Gene3D" id="1.10.760.10">
    <property type="entry name" value="Cytochrome c-like domain"/>
    <property type="match status" value="2"/>
</dbReference>
<evidence type="ECO:0000256" key="1">
    <source>
        <dbReference type="ARBA" id="ARBA00022448"/>
    </source>
</evidence>
<evidence type="ECO:0000256" key="5">
    <source>
        <dbReference type="ARBA" id="ARBA00023004"/>
    </source>
</evidence>
<feature type="domain" description="Cytochrome c" evidence="8">
    <location>
        <begin position="19"/>
        <end position="115"/>
    </location>
</feature>
<evidence type="ECO:0000256" key="2">
    <source>
        <dbReference type="ARBA" id="ARBA00022617"/>
    </source>
</evidence>
<feature type="domain" description="Cytochrome c" evidence="8">
    <location>
        <begin position="132"/>
        <end position="213"/>
    </location>
</feature>
<name>A0ABV7KVB2_9PROT</name>
<evidence type="ECO:0000256" key="6">
    <source>
        <dbReference type="PROSITE-ProRule" id="PRU00433"/>
    </source>
</evidence>
<dbReference type="InterPro" id="IPR009056">
    <property type="entry name" value="Cyt_c-like_dom"/>
</dbReference>
<keyword evidence="3 6" id="KW-0479">Metal-binding</keyword>